<sequence length="39" mass="4607">KGEIYHRIKRYSYNADLMIIKLTVMNIADTKKIDPGRKI</sequence>
<proteinExistence type="predicted"/>
<gene>
    <name evidence="1" type="ORF">S01H4_28718</name>
</gene>
<accession>X1BUJ0</accession>
<dbReference type="EMBL" id="BART01014366">
    <property type="protein sequence ID" value="GAG87848.1"/>
    <property type="molecule type" value="Genomic_DNA"/>
</dbReference>
<dbReference type="AlphaFoldDB" id="X1BUJ0"/>
<comment type="caution">
    <text evidence="1">The sequence shown here is derived from an EMBL/GenBank/DDBJ whole genome shotgun (WGS) entry which is preliminary data.</text>
</comment>
<name>X1BUJ0_9ZZZZ</name>
<feature type="non-terminal residue" evidence="1">
    <location>
        <position position="1"/>
    </location>
</feature>
<reference evidence="1" key="1">
    <citation type="journal article" date="2014" name="Front. Microbiol.">
        <title>High frequency of phylogenetically diverse reductive dehalogenase-homologous genes in deep subseafloor sedimentary metagenomes.</title>
        <authorList>
            <person name="Kawai M."/>
            <person name="Futagami T."/>
            <person name="Toyoda A."/>
            <person name="Takaki Y."/>
            <person name="Nishi S."/>
            <person name="Hori S."/>
            <person name="Arai W."/>
            <person name="Tsubouchi T."/>
            <person name="Morono Y."/>
            <person name="Uchiyama I."/>
            <person name="Ito T."/>
            <person name="Fujiyama A."/>
            <person name="Inagaki F."/>
            <person name="Takami H."/>
        </authorList>
    </citation>
    <scope>NUCLEOTIDE SEQUENCE</scope>
    <source>
        <strain evidence="1">Expedition CK06-06</strain>
    </source>
</reference>
<evidence type="ECO:0000313" key="1">
    <source>
        <dbReference type="EMBL" id="GAG87848.1"/>
    </source>
</evidence>
<protein>
    <submittedName>
        <fullName evidence="1">Uncharacterized protein</fullName>
    </submittedName>
</protein>
<organism evidence="1">
    <name type="scientific">marine sediment metagenome</name>
    <dbReference type="NCBI Taxonomy" id="412755"/>
    <lineage>
        <taxon>unclassified sequences</taxon>
        <taxon>metagenomes</taxon>
        <taxon>ecological metagenomes</taxon>
    </lineage>
</organism>